<dbReference type="Proteomes" id="UP000685013">
    <property type="component" value="Chromosome 11"/>
</dbReference>
<protein>
    <submittedName>
        <fullName evidence="1">Uncharacterized protein</fullName>
    </submittedName>
</protein>
<evidence type="ECO:0000313" key="1">
    <source>
        <dbReference type="EMBL" id="KAG6588012.1"/>
    </source>
</evidence>
<gene>
    <name evidence="1" type="ORF">SDJN03_16577</name>
</gene>
<keyword evidence="2" id="KW-1185">Reference proteome</keyword>
<sequence length="91" mass="10390">MEEHKNIIPHATENCSINRAELFDILLKKCQRAYPLLQTPLHQLSRHLSSNEGSRRGSTRIMLKQDMSCSLTEFLLCPACFLLAPRIILAL</sequence>
<organism evidence="1 2">
    <name type="scientific">Cucurbita argyrosperma subsp. sororia</name>
    <dbReference type="NCBI Taxonomy" id="37648"/>
    <lineage>
        <taxon>Eukaryota</taxon>
        <taxon>Viridiplantae</taxon>
        <taxon>Streptophyta</taxon>
        <taxon>Embryophyta</taxon>
        <taxon>Tracheophyta</taxon>
        <taxon>Spermatophyta</taxon>
        <taxon>Magnoliopsida</taxon>
        <taxon>eudicotyledons</taxon>
        <taxon>Gunneridae</taxon>
        <taxon>Pentapetalae</taxon>
        <taxon>rosids</taxon>
        <taxon>fabids</taxon>
        <taxon>Cucurbitales</taxon>
        <taxon>Cucurbitaceae</taxon>
        <taxon>Cucurbiteae</taxon>
        <taxon>Cucurbita</taxon>
    </lineage>
</organism>
<dbReference type="EMBL" id="JAGKQH010000011">
    <property type="protein sequence ID" value="KAG6588012.1"/>
    <property type="molecule type" value="Genomic_DNA"/>
</dbReference>
<comment type="caution">
    <text evidence="1">The sequence shown here is derived from an EMBL/GenBank/DDBJ whole genome shotgun (WGS) entry which is preliminary data.</text>
</comment>
<accession>A0AAV6MU20</accession>
<name>A0AAV6MU20_9ROSI</name>
<feature type="non-terminal residue" evidence="1">
    <location>
        <position position="1"/>
    </location>
</feature>
<evidence type="ECO:0000313" key="2">
    <source>
        <dbReference type="Proteomes" id="UP000685013"/>
    </source>
</evidence>
<dbReference type="AlphaFoldDB" id="A0AAV6MU20"/>
<proteinExistence type="predicted"/>
<reference evidence="1 2" key="1">
    <citation type="journal article" date="2021" name="Hortic Res">
        <title>The domestication of Cucurbita argyrosperma as revealed by the genome of its wild relative.</title>
        <authorList>
            <person name="Barrera-Redondo J."/>
            <person name="Sanchez-de la Vega G."/>
            <person name="Aguirre-Liguori J.A."/>
            <person name="Castellanos-Morales G."/>
            <person name="Gutierrez-Guerrero Y.T."/>
            <person name="Aguirre-Dugua X."/>
            <person name="Aguirre-Planter E."/>
            <person name="Tenaillon M.I."/>
            <person name="Lira-Saade R."/>
            <person name="Eguiarte L.E."/>
        </authorList>
    </citation>
    <scope>NUCLEOTIDE SEQUENCE [LARGE SCALE GENOMIC DNA]</scope>
    <source>
        <strain evidence="1">JBR-2021</strain>
    </source>
</reference>